<dbReference type="InterPro" id="IPR009414">
    <property type="entry name" value="DUF1064"/>
</dbReference>
<dbReference type="EMBL" id="BK015675">
    <property type="protein sequence ID" value="DAE19427.1"/>
    <property type="molecule type" value="Genomic_DNA"/>
</dbReference>
<keyword evidence="1" id="KW-0378">Hydrolase</keyword>
<evidence type="ECO:0000313" key="1">
    <source>
        <dbReference type="EMBL" id="DAE19427.1"/>
    </source>
</evidence>
<sequence length="136" mass="15446">MSLTASDLARLGPAAQKQVVEKVLAQKTGKYHNCKTVRHGITFDSKHEADRYDELRLLLKAGEIHDLKLQQTYNLVGAQRTPTGAAVRAVTYIADFVYYTRDGKTIVEDAKGFKTKDYIIKKKLMLERFGIWVEEV</sequence>
<accession>A0A8S5QKU2</accession>
<dbReference type="GO" id="GO:0004519">
    <property type="term" value="F:endonuclease activity"/>
    <property type="evidence" value="ECO:0007669"/>
    <property type="project" value="UniProtKB-KW"/>
</dbReference>
<name>A0A8S5QKU2_9CAUD</name>
<dbReference type="Pfam" id="PF06356">
    <property type="entry name" value="DUF1064"/>
    <property type="match status" value="1"/>
</dbReference>
<keyword evidence="1" id="KW-0255">Endonuclease</keyword>
<proteinExistence type="predicted"/>
<organism evidence="1">
    <name type="scientific">Podoviridae sp. ctyDR6</name>
    <dbReference type="NCBI Taxonomy" id="2825288"/>
    <lineage>
        <taxon>Viruses</taxon>
        <taxon>Duplodnaviria</taxon>
        <taxon>Heunggongvirae</taxon>
        <taxon>Uroviricota</taxon>
        <taxon>Caudoviricetes</taxon>
    </lineage>
</organism>
<reference evidence="1" key="1">
    <citation type="journal article" date="2021" name="Proc. Natl. Acad. Sci. U.S.A.">
        <title>A Catalog of Tens of Thousands of Viruses from Human Metagenomes Reveals Hidden Associations with Chronic Diseases.</title>
        <authorList>
            <person name="Tisza M.J."/>
            <person name="Buck C.B."/>
        </authorList>
    </citation>
    <scope>NUCLEOTIDE SEQUENCE</scope>
    <source>
        <strain evidence="1">CtyDR6</strain>
    </source>
</reference>
<keyword evidence="1" id="KW-0540">Nuclease</keyword>
<protein>
    <submittedName>
        <fullName evidence="1">Endonuclease</fullName>
    </submittedName>
</protein>